<dbReference type="OrthoDB" id="9767366at2"/>
<dbReference type="Gene3D" id="2.30.40.10">
    <property type="entry name" value="Urease, subunit C, domain 1"/>
    <property type="match status" value="1"/>
</dbReference>
<dbReference type="EMBL" id="DPBP01000003">
    <property type="protein sequence ID" value="HCE16344.1"/>
    <property type="molecule type" value="Genomic_DNA"/>
</dbReference>
<dbReference type="Gene3D" id="3.10.310.70">
    <property type="match status" value="1"/>
</dbReference>
<dbReference type="STRING" id="229919.GCA_001050195_00533"/>
<evidence type="ECO:0000313" key="3">
    <source>
        <dbReference type="Proteomes" id="UP000264141"/>
    </source>
</evidence>
<evidence type="ECO:0000259" key="1">
    <source>
        <dbReference type="Pfam" id="PF07969"/>
    </source>
</evidence>
<organism evidence="2 3">
    <name type="scientific">Anaerolinea thermolimosa</name>
    <dbReference type="NCBI Taxonomy" id="229919"/>
    <lineage>
        <taxon>Bacteria</taxon>
        <taxon>Bacillati</taxon>
        <taxon>Chloroflexota</taxon>
        <taxon>Anaerolineae</taxon>
        <taxon>Anaerolineales</taxon>
        <taxon>Anaerolineaceae</taxon>
        <taxon>Anaerolinea</taxon>
    </lineage>
</organism>
<name>A0A3D1JD47_9CHLR</name>
<comment type="caution">
    <text evidence="2">The sequence shown here is derived from an EMBL/GenBank/DDBJ whole genome shotgun (WGS) entry which is preliminary data.</text>
</comment>
<dbReference type="InterPro" id="IPR013108">
    <property type="entry name" value="Amidohydro_3"/>
</dbReference>
<dbReference type="PANTHER" id="PTHR22642:SF2">
    <property type="entry name" value="PROTEIN LONG AFTER FAR-RED 3"/>
    <property type="match status" value="1"/>
</dbReference>
<dbReference type="CDD" id="cd01300">
    <property type="entry name" value="YtcJ_like"/>
    <property type="match status" value="1"/>
</dbReference>
<dbReference type="Pfam" id="PF07969">
    <property type="entry name" value="Amidohydro_3"/>
    <property type="match status" value="1"/>
</dbReference>
<dbReference type="AlphaFoldDB" id="A0A3D1JD47"/>
<sequence>MKILFNGRIYTNHPEQPIVSALAIEQGRILAIGSDDAILSLAGPHTIRENLEGKTVLPGLTDAHIHLEYYARSLATVDCETLTRAECLKRVAQRARSVTPGQWIRGHGWNQNLWPEGFGSASDLDQVAPNHPVYLTAKSVHAAWANTAALRLAGITEHTPDPQGGKLLRDENGRPTGILLETAMELVERVIPPPSVEELAGDIETAQRILFSLGLTGVHDYDQARCFSALQVLDARGALKLRVVKGIPLEMLSEATRLGLRSGFGSPHLRIGSVKLFADGALGPHTAAMLQPYEDNPGNTGILFLDAEQILEYGQQAVTGGLSLAIHAIGDRANHEVLEAYRQLRAYEKRNGLAPLRHRIEHVQCLHPDDLGKLAELDIIASVQPIHAASDMLIADRYWGTRSQGAYAYRTLLERGTRLAFGSDAPVESPNPWWGIHAAVTRQRQDGTPSSEGWYPAQRLSFTEALAGYTTGPAFAAGWENALGRLAPGFLADLILLDASPLDIPPQELFTVQPAATMIDGEWVWQRE</sequence>
<feature type="domain" description="Amidohydrolase 3" evidence="1">
    <location>
        <begin position="50"/>
        <end position="524"/>
    </location>
</feature>
<keyword evidence="2" id="KW-0378">Hydrolase</keyword>
<dbReference type="InterPro" id="IPR011059">
    <property type="entry name" value="Metal-dep_hydrolase_composite"/>
</dbReference>
<reference evidence="2 3" key="1">
    <citation type="journal article" date="2018" name="Nat. Biotechnol.">
        <title>A standardized bacterial taxonomy based on genome phylogeny substantially revises the tree of life.</title>
        <authorList>
            <person name="Parks D.H."/>
            <person name="Chuvochina M."/>
            <person name="Waite D.W."/>
            <person name="Rinke C."/>
            <person name="Skarshewski A."/>
            <person name="Chaumeil P.A."/>
            <person name="Hugenholtz P."/>
        </authorList>
    </citation>
    <scope>NUCLEOTIDE SEQUENCE [LARGE SCALE GENOMIC DNA]</scope>
    <source>
        <strain evidence="2">UBA8781</strain>
    </source>
</reference>
<evidence type="ECO:0000313" key="2">
    <source>
        <dbReference type="EMBL" id="HCE16344.1"/>
    </source>
</evidence>
<dbReference type="SUPFAM" id="SSF51338">
    <property type="entry name" value="Composite domain of metallo-dependent hydrolases"/>
    <property type="match status" value="1"/>
</dbReference>
<dbReference type="RefSeq" id="WP_062189488.1">
    <property type="nucleotide sequence ID" value="NZ_DF967965.1"/>
</dbReference>
<protein>
    <submittedName>
        <fullName evidence="2">Amidohydrolase</fullName>
    </submittedName>
</protein>
<accession>A0A3D1JD47</accession>
<dbReference type="InterPro" id="IPR032466">
    <property type="entry name" value="Metal_Hydrolase"/>
</dbReference>
<dbReference type="Gene3D" id="3.20.20.140">
    <property type="entry name" value="Metal-dependent hydrolases"/>
    <property type="match status" value="1"/>
</dbReference>
<dbReference type="InterPro" id="IPR033932">
    <property type="entry name" value="YtcJ-like"/>
</dbReference>
<dbReference type="SUPFAM" id="SSF51556">
    <property type="entry name" value="Metallo-dependent hydrolases"/>
    <property type="match status" value="1"/>
</dbReference>
<proteinExistence type="predicted"/>
<gene>
    <name evidence="2" type="ORF">DEQ80_00655</name>
</gene>
<dbReference type="GO" id="GO:0016810">
    <property type="term" value="F:hydrolase activity, acting on carbon-nitrogen (but not peptide) bonds"/>
    <property type="evidence" value="ECO:0007669"/>
    <property type="project" value="InterPro"/>
</dbReference>
<dbReference type="PANTHER" id="PTHR22642">
    <property type="entry name" value="IMIDAZOLONEPROPIONASE"/>
    <property type="match status" value="1"/>
</dbReference>
<dbReference type="Proteomes" id="UP000264141">
    <property type="component" value="Unassembled WGS sequence"/>
</dbReference>